<dbReference type="AlphaFoldDB" id="A0A239P9J8"/>
<feature type="coiled-coil region" evidence="1">
    <location>
        <begin position="28"/>
        <end position="72"/>
    </location>
</feature>
<accession>A0A239P9J8</accession>
<sequence length="83" mass="9074">MVLWIVIGAAVLGLLLLALAARPVLARLPELARALRRLEDRQARAEQLSVKLADLKEQAEAVRERAVTAQERIAVIKAGRGRA</sequence>
<name>A0A239P9J8_9ACTN</name>
<gene>
    <name evidence="2" type="ORF">SAMN05421812_115211</name>
</gene>
<evidence type="ECO:0000313" key="3">
    <source>
        <dbReference type="Proteomes" id="UP000198362"/>
    </source>
</evidence>
<keyword evidence="3" id="KW-1185">Reference proteome</keyword>
<proteinExistence type="predicted"/>
<keyword evidence="1" id="KW-0175">Coiled coil</keyword>
<dbReference type="RefSeq" id="WP_089254169.1">
    <property type="nucleotide sequence ID" value="NZ_FZPH01000015.1"/>
</dbReference>
<evidence type="ECO:0000256" key="1">
    <source>
        <dbReference type="SAM" id="Coils"/>
    </source>
</evidence>
<reference evidence="2 3" key="1">
    <citation type="submission" date="2017-06" db="EMBL/GenBank/DDBJ databases">
        <authorList>
            <person name="Kim H.J."/>
            <person name="Triplett B.A."/>
        </authorList>
    </citation>
    <scope>NUCLEOTIDE SEQUENCE [LARGE SCALE GENOMIC DNA]</scope>
    <source>
        <strain evidence="2 3">CGMCC 4.5593</strain>
    </source>
</reference>
<protein>
    <submittedName>
        <fullName evidence="2">Uncharacterized protein</fullName>
    </submittedName>
</protein>
<dbReference type="OrthoDB" id="10006413at2"/>
<organism evidence="2 3">
    <name type="scientific">Asanoa hainanensis</name>
    <dbReference type="NCBI Taxonomy" id="560556"/>
    <lineage>
        <taxon>Bacteria</taxon>
        <taxon>Bacillati</taxon>
        <taxon>Actinomycetota</taxon>
        <taxon>Actinomycetes</taxon>
        <taxon>Micromonosporales</taxon>
        <taxon>Micromonosporaceae</taxon>
        <taxon>Asanoa</taxon>
    </lineage>
</organism>
<dbReference type="Proteomes" id="UP000198362">
    <property type="component" value="Unassembled WGS sequence"/>
</dbReference>
<evidence type="ECO:0000313" key="2">
    <source>
        <dbReference type="EMBL" id="SNT63751.1"/>
    </source>
</evidence>
<dbReference type="EMBL" id="FZPH01000015">
    <property type="protein sequence ID" value="SNT63751.1"/>
    <property type="molecule type" value="Genomic_DNA"/>
</dbReference>